<dbReference type="PIRSF" id="PIRSF004486">
    <property type="entry name" value="MraW"/>
    <property type="match status" value="1"/>
</dbReference>
<feature type="binding site" evidence="1">
    <location>
        <position position="98"/>
    </location>
    <ligand>
        <name>S-adenosyl-L-methionine</name>
        <dbReference type="ChEBI" id="CHEBI:59789"/>
    </ligand>
</feature>
<reference evidence="2" key="1">
    <citation type="submission" date="2021-06" db="EMBL/GenBank/DDBJ databases">
        <title>Novel Mycoplasma species detected in California sea lions (Zalophus californianus) from the USA.</title>
        <authorList>
            <person name="Volokhov D.V."/>
            <person name="Furtak V.A."/>
            <person name="Zagorodnyaya T.A."/>
        </authorList>
    </citation>
    <scope>NUCLEOTIDE SEQUENCE [LARGE SCALE GENOMIC DNA]</scope>
    <source>
        <strain evidence="2">CSL 5346</strain>
    </source>
</reference>
<keyword evidence="3" id="KW-1185">Reference proteome</keyword>
<accession>A0ABS6DQH6</accession>
<comment type="subcellular location">
    <subcellularLocation>
        <location evidence="1">Cytoplasm</location>
    </subcellularLocation>
</comment>
<dbReference type="GO" id="GO:0032259">
    <property type="term" value="P:methylation"/>
    <property type="evidence" value="ECO:0007669"/>
    <property type="project" value="UniProtKB-KW"/>
</dbReference>
<comment type="similarity">
    <text evidence="1">Belongs to the methyltransferase superfamily. RsmH family.</text>
</comment>
<evidence type="ECO:0000313" key="3">
    <source>
        <dbReference type="Proteomes" id="UP000718793"/>
    </source>
</evidence>
<name>A0ABS6DQH6_9MOLU</name>
<keyword evidence="1" id="KW-0698">rRNA processing</keyword>
<feature type="binding site" evidence="1">
    <location>
        <position position="105"/>
    </location>
    <ligand>
        <name>S-adenosyl-L-methionine</name>
        <dbReference type="ChEBI" id="CHEBI:59789"/>
    </ligand>
</feature>
<dbReference type="Pfam" id="PF01795">
    <property type="entry name" value="Methyltransf_5"/>
    <property type="match status" value="1"/>
</dbReference>
<comment type="caution">
    <text evidence="2">The sequence shown here is derived from an EMBL/GenBank/DDBJ whole genome shotgun (WGS) entry which is preliminary data.</text>
</comment>
<evidence type="ECO:0000313" key="2">
    <source>
        <dbReference type="EMBL" id="MBU4692582.1"/>
    </source>
</evidence>
<comment type="function">
    <text evidence="1">Specifically methylates the N4 position of cytidine in position 1402 (C1402) of 16S rRNA.</text>
</comment>
<dbReference type="EMBL" id="JAHMHH010000004">
    <property type="protein sequence ID" value="MBU4692582.1"/>
    <property type="molecule type" value="Genomic_DNA"/>
</dbReference>
<feature type="binding site" evidence="1">
    <location>
        <position position="77"/>
    </location>
    <ligand>
        <name>S-adenosyl-L-methionine</name>
        <dbReference type="ChEBI" id="CHEBI:59789"/>
    </ligand>
</feature>
<organism evidence="2 3">
    <name type="scientific">Mycoplasma zalophi</name>
    <dbReference type="NCBI Taxonomy" id="191287"/>
    <lineage>
        <taxon>Bacteria</taxon>
        <taxon>Bacillati</taxon>
        <taxon>Mycoplasmatota</taxon>
        <taxon>Mollicutes</taxon>
        <taxon>Mycoplasmataceae</taxon>
        <taxon>Mycoplasma</taxon>
    </lineage>
</organism>
<keyword evidence="1 2" id="KW-0489">Methyltransferase</keyword>
<dbReference type="PANTHER" id="PTHR11265">
    <property type="entry name" value="S-ADENOSYL-METHYLTRANSFERASE MRAW"/>
    <property type="match status" value="1"/>
</dbReference>
<sequence>MKHIPVLLKKSIDALDIKEDGIYVDLTLGRAGHSQEILKKLSTGHLYCFDKDQQAIDESKPLLEKISPNFTLIKSDFRNFDEELAKLNILKVDGILADLGVSSPQLDDFTRGFSYSKDSRLDMRMDKEQELDAHYIVNNYEEQTLKHLLQNNADVKLAWKVAKAICDNRPIDTTLQLSNIIKNAYPAYLLRQKNPLKAVFQAIRIEVNGELESLKIMLSKVEKMLNKNGILAIISFHSIEDKVIKTFFNSLKLETFTYKLPIQMQENYKMKKIIVSDQEKDDNYRSRSAILRTLQKLID</sequence>
<dbReference type="InterPro" id="IPR002903">
    <property type="entry name" value="RsmH"/>
</dbReference>
<evidence type="ECO:0000256" key="1">
    <source>
        <dbReference type="HAMAP-Rule" id="MF_01007"/>
    </source>
</evidence>
<gene>
    <name evidence="1 2" type="primary">rsmH</name>
    <name evidence="2" type="ORF">KQ875_03190</name>
</gene>
<protein>
    <recommendedName>
        <fullName evidence="1">Ribosomal RNA small subunit methyltransferase H</fullName>
        <ecNumber evidence="1">2.1.1.199</ecNumber>
    </recommendedName>
    <alternativeName>
        <fullName evidence="1">16S rRNA m(4)C1402 methyltransferase</fullName>
    </alternativeName>
    <alternativeName>
        <fullName evidence="1">rRNA (cytosine-N(4)-)-methyltransferase RsmH</fullName>
    </alternativeName>
</protein>
<proteinExistence type="inferred from homology"/>
<keyword evidence="1" id="KW-0963">Cytoplasm</keyword>
<dbReference type="Proteomes" id="UP000718793">
    <property type="component" value="Unassembled WGS sequence"/>
</dbReference>
<feature type="binding site" evidence="1">
    <location>
        <position position="50"/>
    </location>
    <ligand>
        <name>S-adenosyl-L-methionine</name>
        <dbReference type="ChEBI" id="CHEBI:59789"/>
    </ligand>
</feature>
<dbReference type="HAMAP" id="MF_01007">
    <property type="entry name" value="16SrRNA_methyltr_H"/>
    <property type="match status" value="1"/>
</dbReference>
<keyword evidence="1 2" id="KW-0808">Transferase</keyword>
<keyword evidence="1" id="KW-0949">S-adenosyl-L-methionine</keyword>
<dbReference type="EC" id="2.1.1.199" evidence="1"/>
<dbReference type="PANTHER" id="PTHR11265:SF0">
    <property type="entry name" value="12S RRNA N4-METHYLCYTIDINE METHYLTRANSFERASE"/>
    <property type="match status" value="1"/>
</dbReference>
<dbReference type="GO" id="GO:0008168">
    <property type="term" value="F:methyltransferase activity"/>
    <property type="evidence" value="ECO:0007669"/>
    <property type="project" value="UniProtKB-KW"/>
</dbReference>
<feature type="binding site" evidence="1">
    <location>
        <begin position="31"/>
        <end position="33"/>
    </location>
    <ligand>
        <name>S-adenosyl-L-methionine</name>
        <dbReference type="ChEBI" id="CHEBI:59789"/>
    </ligand>
</feature>
<comment type="catalytic activity">
    <reaction evidence="1">
        <text>cytidine(1402) in 16S rRNA + S-adenosyl-L-methionine = N(4)-methylcytidine(1402) in 16S rRNA + S-adenosyl-L-homocysteine + H(+)</text>
        <dbReference type="Rhea" id="RHEA:42928"/>
        <dbReference type="Rhea" id="RHEA-COMP:10286"/>
        <dbReference type="Rhea" id="RHEA-COMP:10287"/>
        <dbReference type="ChEBI" id="CHEBI:15378"/>
        <dbReference type="ChEBI" id="CHEBI:57856"/>
        <dbReference type="ChEBI" id="CHEBI:59789"/>
        <dbReference type="ChEBI" id="CHEBI:74506"/>
        <dbReference type="ChEBI" id="CHEBI:82748"/>
        <dbReference type="EC" id="2.1.1.199"/>
    </reaction>
</comment>
<dbReference type="NCBIfam" id="TIGR00006">
    <property type="entry name" value="16S rRNA (cytosine(1402)-N(4))-methyltransferase RsmH"/>
    <property type="match status" value="1"/>
</dbReference>